<feature type="chain" id="PRO_5045089395" evidence="3">
    <location>
        <begin position="24"/>
        <end position="1500"/>
    </location>
</feature>
<protein>
    <submittedName>
        <fullName evidence="5">VWA domain-containing protein</fullName>
    </submittedName>
</protein>
<gene>
    <name evidence="5" type="ORF">KCG35_03685</name>
</gene>
<dbReference type="Gene3D" id="3.40.50.410">
    <property type="entry name" value="von Willebrand factor, type A domain"/>
    <property type="match status" value="1"/>
</dbReference>
<feature type="coiled-coil region" evidence="1">
    <location>
        <begin position="1274"/>
        <end position="1301"/>
    </location>
</feature>
<dbReference type="InterPro" id="IPR036465">
    <property type="entry name" value="vWFA_dom_sf"/>
</dbReference>
<name>A0ABS5Z7Y0_9GAMM</name>
<reference evidence="5 6" key="1">
    <citation type="submission" date="2021-04" db="EMBL/GenBank/DDBJ databases">
        <authorList>
            <person name="Pira H."/>
            <person name="Risdian C."/>
            <person name="Wink J."/>
        </authorList>
    </citation>
    <scope>NUCLEOTIDE SEQUENCE [LARGE SCALE GENOMIC DNA]</scope>
    <source>
        <strain evidence="5 6">WH53</strain>
    </source>
</reference>
<feature type="compositionally biased region" description="Low complexity" evidence="2">
    <location>
        <begin position="1479"/>
        <end position="1500"/>
    </location>
</feature>
<dbReference type="SMART" id="SM00327">
    <property type="entry name" value="VWA"/>
    <property type="match status" value="1"/>
</dbReference>
<dbReference type="SUPFAM" id="SSF50998">
    <property type="entry name" value="Quinoprotein alcohol dehydrogenase-like"/>
    <property type="match status" value="1"/>
</dbReference>
<dbReference type="PROSITE" id="PS50234">
    <property type="entry name" value="VWFA"/>
    <property type="match status" value="1"/>
</dbReference>
<keyword evidence="6" id="KW-1185">Reference proteome</keyword>
<evidence type="ECO:0000313" key="6">
    <source>
        <dbReference type="Proteomes" id="UP000690515"/>
    </source>
</evidence>
<dbReference type="EMBL" id="JAGSOY010000005">
    <property type="protein sequence ID" value="MBU2710153.1"/>
    <property type="molecule type" value="Genomic_DNA"/>
</dbReference>
<dbReference type="InterPro" id="IPR002035">
    <property type="entry name" value="VWF_A"/>
</dbReference>
<dbReference type="RefSeq" id="WP_215818319.1">
    <property type="nucleotide sequence ID" value="NZ_JAGSOY010000005.1"/>
</dbReference>
<dbReference type="SUPFAM" id="SSF53300">
    <property type="entry name" value="vWA-like"/>
    <property type="match status" value="1"/>
</dbReference>
<feature type="signal peptide" evidence="3">
    <location>
        <begin position="1"/>
        <end position="23"/>
    </location>
</feature>
<evidence type="ECO:0000313" key="5">
    <source>
        <dbReference type="EMBL" id="MBU2710153.1"/>
    </source>
</evidence>
<evidence type="ECO:0000259" key="4">
    <source>
        <dbReference type="PROSITE" id="PS50234"/>
    </source>
</evidence>
<keyword evidence="3" id="KW-0732">Signal</keyword>
<dbReference type="InterPro" id="IPR011047">
    <property type="entry name" value="Quinoprotein_ADH-like_sf"/>
</dbReference>
<keyword evidence="1" id="KW-0175">Coiled coil</keyword>
<evidence type="ECO:0000256" key="3">
    <source>
        <dbReference type="SAM" id="SignalP"/>
    </source>
</evidence>
<organism evidence="5 6">
    <name type="scientific">Zooshikella harenae</name>
    <dbReference type="NCBI Taxonomy" id="2827238"/>
    <lineage>
        <taxon>Bacteria</taxon>
        <taxon>Pseudomonadati</taxon>
        <taxon>Pseudomonadota</taxon>
        <taxon>Gammaproteobacteria</taxon>
        <taxon>Oceanospirillales</taxon>
        <taxon>Zooshikellaceae</taxon>
        <taxon>Zooshikella</taxon>
    </lineage>
</organism>
<dbReference type="Proteomes" id="UP000690515">
    <property type="component" value="Unassembled WGS sequence"/>
</dbReference>
<comment type="caution">
    <text evidence="5">The sequence shown here is derived from an EMBL/GenBank/DDBJ whole genome shotgun (WGS) entry which is preliminary data.</text>
</comment>
<feature type="domain" description="VWFA" evidence="4">
    <location>
        <begin position="41"/>
        <end position="294"/>
    </location>
</feature>
<evidence type="ECO:0000256" key="1">
    <source>
        <dbReference type="SAM" id="Coils"/>
    </source>
</evidence>
<dbReference type="Pfam" id="PF00092">
    <property type="entry name" value="VWA"/>
    <property type="match status" value="1"/>
</dbReference>
<feature type="region of interest" description="Disordered" evidence="2">
    <location>
        <begin position="1475"/>
        <end position="1500"/>
    </location>
</feature>
<feature type="coiled-coil region" evidence="1">
    <location>
        <begin position="1008"/>
        <end position="1074"/>
    </location>
</feature>
<proteinExistence type="predicted"/>
<accession>A0ABS5Z7Y0</accession>
<evidence type="ECO:0000256" key="2">
    <source>
        <dbReference type="SAM" id="MobiDB-lite"/>
    </source>
</evidence>
<sequence>MKNKIALFGASLLALSVSFTSYSDDLELYKPIKISGERKSNILFVLDDSGSMKGYFMPQLKRATKNLINKQKNGEINIGLMNFNNGKLVVPVRKLTDSHRRDLIKGVNSLNADGSTPLSETLYEAYLYFYGEEPRFENYLDKDDENYEVRRSFLDASGEYKSPISKDEAPACGVTDSIILFTDGEPSESQRADNSIDSLISGKTLPDSLDNPCKDGYNCLDELAWFLGHNDSNPYFDGDQIIKVYTVGFDLDSLPKYRADKAIKLLKSTAENSKGIYTSVTNEEEIEVAFTKAVEATNENTSTVSSSSITVNQFSKASHENYTFYAMFKPSTSGRWEGNIKKYQLASRFVDDSGNVIPDSELTTFKEMKERKYKVKLFLEDKKNKNILDATNTVKAETLDLWNPIDDNYDGGKVNAGGIRSAMKNNKNKEWSFLTYDESSVEKNLTAIDIDTIECTLFDVIEGEKCNKIKRFLVGKDESGNSSNWLGDIIHSTPTVITYRSSYSDTPSLKGNKKEGDAYLFAGSNDGYVHAFDVQTGTQKFSFIPEEFYRNIRGYVENNPGEKLYGFDGPITADYDYELKCKEKGTDKDCDKGTDVSNRDYVKTIKYANLYVGMRRGGTSYYSLDVTDIDHPKFRWVIRGSALGVKERYGREIEKKDEGYVFKGKDTEVDSLLTYKNDFSELAQTWSKPIVTYIKSDAGKKIKVIIFSGGYDPVNDDQNYTENYGTTSKGNAVFIVNAETGELIKKATGETDGGDISLIVDGMNYSLPGGVAVVDKNGDNFVDDIFTADVRGNIFRIHLPGGSVNKIKAKKIASLGHKDRHTRFFTVPRIAFVKDPNKILKYSIAIGSGNRANPRDKSMNNGLFVIFQDINYDSVNEVKYGDLKDISSFGGKQVISDKLEKKLGDAKSKISTEKTKVESVKQAKKRFDKNVTIWFDVKRQLMSIDEKTYLKSIEQYKKLKGDHLALIDSEITILNNRNKFIDNEIPKLNAEIVTKREEIKSMGEGRKKEEGEEYINERKNLIAKYENEQKDIPSKLAIKNKNRVEIETDYKGKISSANSKISSLKNKKDKLLALKSQVAKISVINQNVVLGSVITSAHQDNIKKLIDVTGKKLSDLSLGEIVDKLGKVAKIIKGKKAFENVDKAVESLPDNFDKDDLSGLLPDEDVEKLASNLKLSDGVKLKKDVLEKYLKDNTSEKESYNSKISSISELMSVKDEIEIRSEYWKHLFNLSTKLDSNQKEIDFSEFSNAFIDRGYFTDVESTALKTAGLIDRVKEAYSQVIKKYEQQYSNAEKEYNTLYTDNKLKINKNEVAEVQKAIFASGGWKKMFVQGWKILSPVTIRDHQVRFTAFTPSNDDSMETLCGADLGQSLEYSYGLKTLTTKDPIKLGAGFYESPQLFRTYYVVGKKNEFWKPVDLDGDGKISERERRAIKKPMDCLFGAAGAVEECKDIDVSMNMVYWKNWLKTEGSYSRVFEDADDSASSSADSDSDAGGKSSDPSGS</sequence>